<keyword evidence="1" id="KW-0472">Membrane</keyword>
<name>A0A5C6M298_9PLAN</name>
<dbReference type="PANTHER" id="PTHR43471:SF10">
    <property type="entry name" value="SLL1107 PROTEIN"/>
    <property type="match status" value="1"/>
</dbReference>
<keyword evidence="1" id="KW-1133">Transmembrane helix</keyword>
<feature type="transmembrane region" description="Helical" evidence="1">
    <location>
        <begin position="207"/>
        <end position="228"/>
    </location>
</feature>
<reference evidence="2 3" key="1">
    <citation type="submission" date="2019-08" db="EMBL/GenBank/DDBJ databases">
        <title>100 year-old enigma solved: identification of Planctomyces bekefii, the type genus and species of the phylum Planctomycetes.</title>
        <authorList>
            <person name="Svetlana D.N."/>
            <person name="Overmann J."/>
        </authorList>
    </citation>
    <scope>NUCLEOTIDE SEQUENCE [LARGE SCALE GENOMIC DNA]</scope>
    <source>
        <strain evidence="2">Phe10_nw2017</strain>
    </source>
</reference>
<evidence type="ECO:0008006" key="4">
    <source>
        <dbReference type="Google" id="ProtNLM"/>
    </source>
</evidence>
<organism evidence="2 3">
    <name type="scientific">Planctomyces bekefii</name>
    <dbReference type="NCBI Taxonomy" id="1653850"/>
    <lineage>
        <taxon>Bacteria</taxon>
        <taxon>Pseudomonadati</taxon>
        <taxon>Planctomycetota</taxon>
        <taxon>Planctomycetia</taxon>
        <taxon>Planctomycetales</taxon>
        <taxon>Planctomycetaceae</taxon>
        <taxon>Planctomyces</taxon>
    </lineage>
</organism>
<evidence type="ECO:0000256" key="1">
    <source>
        <dbReference type="SAM" id="Phobius"/>
    </source>
</evidence>
<dbReference type="EMBL" id="SRHE01000469">
    <property type="protein sequence ID" value="TWW08880.1"/>
    <property type="molecule type" value="Genomic_DNA"/>
</dbReference>
<feature type="transmembrane region" description="Helical" evidence="1">
    <location>
        <begin position="138"/>
        <end position="166"/>
    </location>
</feature>
<accession>A0A5C6M298</accession>
<evidence type="ECO:0000313" key="2">
    <source>
        <dbReference type="EMBL" id="TWW08880.1"/>
    </source>
</evidence>
<gene>
    <name evidence="2" type="ORF">E3A20_19910</name>
</gene>
<reference evidence="2 3" key="2">
    <citation type="submission" date="2019-08" db="EMBL/GenBank/DDBJ databases">
        <authorList>
            <person name="Henke P."/>
        </authorList>
    </citation>
    <scope>NUCLEOTIDE SEQUENCE [LARGE SCALE GENOMIC DNA]</scope>
    <source>
        <strain evidence="2">Phe10_nw2017</strain>
    </source>
</reference>
<sequence length="329" mass="36074">MLEQLLNLAEIRSQLLAPRIDWTWTWLTVFGLMIGLIAISYGTRPGVIARATTKEAIRQPLFLLLLVLSALVLIVNSIVPFFTFEDEGKMLTECGLATLLIAGALLAVWTAGTSITSEIEGKTAMTLLSKPIDRRQFLFGKYIGILQAVIWMFLILTLLFAVLTFFKVGYDQKEQSLDQTPLWQWIRISDIELPVPHPDRMSVVGSILPGIALTFMQVAVLGAISVTVATRLPMVMNLVICFAVFVVGNLTEIIVNSSVEGQANESVIFTARLISMVVPSLSAFNISSAVATGRVVPQDYLGLSLVYASAYIGAMLLLGFLLFEDRDLA</sequence>
<feature type="transmembrane region" description="Helical" evidence="1">
    <location>
        <begin position="96"/>
        <end position="117"/>
    </location>
</feature>
<dbReference type="Proteomes" id="UP000321083">
    <property type="component" value="Unassembled WGS sequence"/>
</dbReference>
<feature type="transmembrane region" description="Helical" evidence="1">
    <location>
        <begin position="61"/>
        <end position="84"/>
    </location>
</feature>
<feature type="transmembrane region" description="Helical" evidence="1">
    <location>
        <begin position="267"/>
        <end position="288"/>
    </location>
</feature>
<keyword evidence="3" id="KW-1185">Reference proteome</keyword>
<protein>
    <recommendedName>
        <fullName evidence="4">ABC transporter permease</fullName>
    </recommendedName>
</protein>
<dbReference type="PANTHER" id="PTHR43471">
    <property type="entry name" value="ABC TRANSPORTER PERMEASE"/>
    <property type="match status" value="1"/>
</dbReference>
<dbReference type="AlphaFoldDB" id="A0A5C6M298"/>
<feature type="transmembrane region" description="Helical" evidence="1">
    <location>
        <begin position="235"/>
        <end position="255"/>
    </location>
</feature>
<evidence type="ECO:0000313" key="3">
    <source>
        <dbReference type="Proteomes" id="UP000321083"/>
    </source>
</evidence>
<comment type="caution">
    <text evidence="2">The sequence shown here is derived from an EMBL/GenBank/DDBJ whole genome shotgun (WGS) entry which is preliminary data.</text>
</comment>
<feature type="transmembrane region" description="Helical" evidence="1">
    <location>
        <begin position="300"/>
        <end position="323"/>
    </location>
</feature>
<keyword evidence="1" id="KW-0812">Transmembrane</keyword>
<proteinExistence type="predicted"/>
<feature type="transmembrane region" description="Helical" evidence="1">
    <location>
        <begin position="22"/>
        <end position="41"/>
    </location>
</feature>